<dbReference type="Pfam" id="PF12464">
    <property type="entry name" value="Mac"/>
    <property type="match status" value="1"/>
</dbReference>
<evidence type="ECO:0000259" key="3">
    <source>
        <dbReference type="Pfam" id="PF12464"/>
    </source>
</evidence>
<evidence type="ECO:0000313" key="4">
    <source>
        <dbReference type="EMBL" id="CCA84200.1"/>
    </source>
</evidence>
<feature type="domain" description="Maltose/galactoside acetyltransferase" evidence="3">
    <location>
        <begin position="13"/>
        <end position="59"/>
    </location>
</feature>
<keyword evidence="2" id="KW-0808">Transferase</keyword>
<comment type="similarity">
    <text evidence="1">Belongs to the transferase hexapeptide repeat family.</text>
</comment>
<dbReference type="RefSeq" id="WP_197334918.1">
    <property type="nucleotide sequence ID" value="NZ_CP115944.1"/>
</dbReference>
<reference evidence="4" key="2">
    <citation type="submission" date="2011-04" db="EMBL/GenBank/DDBJ databases">
        <authorList>
            <person name="Genoscope - CEA"/>
        </authorList>
    </citation>
    <scope>NUCLEOTIDE SEQUENCE</scope>
    <source>
        <strain evidence="4">R24</strain>
    </source>
</reference>
<sequence length="104" mass="11181">MDLEQQFALISTGRTYNDLTPEWIDARGNAVFLTNEYNAALTSAPDSRIPILQRLLGAVVGRVGIYASNHAIDPDERASGGGFARRSGLATTPGLARACKSTWD</sequence>
<protein>
    <recommendedName>
        <fullName evidence="3">Maltose/galactoside acetyltransferase domain-containing protein</fullName>
    </recommendedName>
</protein>
<evidence type="ECO:0000256" key="2">
    <source>
        <dbReference type="ARBA" id="ARBA00022679"/>
    </source>
</evidence>
<dbReference type="InterPro" id="IPR024688">
    <property type="entry name" value="Mac_dom"/>
</dbReference>
<gene>
    <name evidence="4" type="ORF">RALSY_10161</name>
</gene>
<organism evidence="4">
    <name type="scientific">Ralstonia syzygii R24</name>
    <dbReference type="NCBI Taxonomy" id="907261"/>
    <lineage>
        <taxon>Bacteria</taxon>
        <taxon>Pseudomonadati</taxon>
        <taxon>Pseudomonadota</taxon>
        <taxon>Betaproteobacteria</taxon>
        <taxon>Burkholderiales</taxon>
        <taxon>Burkholderiaceae</taxon>
        <taxon>Ralstonia</taxon>
        <taxon>Ralstonia solanacearum species complex</taxon>
    </lineage>
</organism>
<dbReference type="AlphaFoldDB" id="G2ZZA4"/>
<accession>G2ZZA4</accession>
<name>G2ZZA4_9RALS</name>
<dbReference type="GO" id="GO:0016407">
    <property type="term" value="F:acetyltransferase activity"/>
    <property type="evidence" value="ECO:0007669"/>
    <property type="project" value="InterPro"/>
</dbReference>
<dbReference type="EMBL" id="FR854086">
    <property type="protein sequence ID" value="CCA84200.1"/>
    <property type="molecule type" value="Genomic_DNA"/>
</dbReference>
<evidence type="ECO:0000256" key="1">
    <source>
        <dbReference type="ARBA" id="ARBA00007274"/>
    </source>
</evidence>
<proteinExistence type="inferred from homology"/>
<reference evidence="4" key="1">
    <citation type="journal article" date="2011" name="PLoS ONE">
        <title>Ralstonia syzygii, the Blood Disease Bacterium and some Asian R. solanacearum strains form a single genomic species despite divergent lifestyles.</title>
        <authorList>
            <person name="Remenant B."/>
            <person name="de Cambiaire J.C."/>
            <person name="Cellier G."/>
            <person name="Jacobs J.M."/>
            <person name="Mangenot S."/>
            <person name="Barbe V."/>
            <person name="Lajus A."/>
            <person name="Vallenet D."/>
            <person name="Medigue C."/>
            <person name="Fegan M."/>
            <person name="Allen C."/>
            <person name="Prior P."/>
        </authorList>
    </citation>
    <scope>NUCLEOTIDE SEQUENCE</scope>
    <source>
        <strain evidence="4">R24</strain>
    </source>
</reference>